<dbReference type="Proteomes" id="UP001633002">
    <property type="component" value="Unassembled WGS sequence"/>
</dbReference>
<name>A0ABD3HKD5_9MARC</name>
<evidence type="ECO:0000256" key="4">
    <source>
        <dbReference type="ARBA" id="ARBA00023004"/>
    </source>
</evidence>
<dbReference type="GO" id="GO:0046872">
    <property type="term" value="F:metal ion binding"/>
    <property type="evidence" value="ECO:0007669"/>
    <property type="project" value="UniProtKB-KW"/>
</dbReference>
<dbReference type="InterPro" id="IPR002401">
    <property type="entry name" value="Cyt_P450_E_grp-I"/>
</dbReference>
<dbReference type="GO" id="GO:0004497">
    <property type="term" value="F:monooxygenase activity"/>
    <property type="evidence" value="ECO:0007669"/>
    <property type="project" value="UniProtKB-KW"/>
</dbReference>
<keyword evidence="7" id="KW-0472">Membrane</keyword>
<evidence type="ECO:0000256" key="7">
    <source>
        <dbReference type="SAM" id="Phobius"/>
    </source>
</evidence>
<dbReference type="PRINTS" id="PR00385">
    <property type="entry name" value="P450"/>
</dbReference>
<dbReference type="CDD" id="cd11064">
    <property type="entry name" value="CYP86A"/>
    <property type="match status" value="1"/>
</dbReference>
<feature type="transmembrane region" description="Helical" evidence="7">
    <location>
        <begin position="35"/>
        <end position="52"/>
    </location>
</feature>
<dbReference type="InterPro" id="IPR001128">
    <property type="entry name" value="Cyt_P450"/>
</dbReference>
<dbReference type="PANTHER" id="PTHR24296">
    <property type="entry name" value="CYTOCHROME P450"/>
    <property type="match status" value="1"/>
</dbReference>
<keyword evidence="6" id="KW-0503">Monooxygenase</keyword>
<evidence type="ECO:0008006" key="10">
    <source>
        <dbReference type="Google" id="ProtNLM"/>
    </source>
</evidence>
<evidence type="ECO:0000256" key="6">
    <source>
        <dbReference type="RuleBase" id="RU000461"/>
    </source>
</evidence>
<dbReference type="AlphaFoldDB" id="A0ABD3HKD5"/>
<dbReference type="EMBL" id="JBJQOH010000003">
    <property type="protein sequence ID" value="KAL3691858.1"/>
    <property type="molecule type" value="Genomic_DNA"/>
</dbReference>
<keyword evidence="4 5" id="KW-0408">Iron</keyword>
<gene>
    <name evidence="8" type="ORF">R1sor_005509</name>
</gene>
<organism evidence="8 9">
    <name type="scientific">Riccia sorocarpa</name>
    <dbReference type="NCBI Taxonomy" id="122646"/>
    <lineage>
        <taxon>Eukaryota</taxon>
        <taxon>Viridiplantae</taxon>
        <taxon>Streptophyta</taxon>
        <taxon>Embryophyta</taxon>
        <taxon>Marchantiophyta</taxon>
        <taxon>Marchantiopsida</taxon>
        <taxon>Marchantiidae</taxon>
        <taxon>Marchantiales</taxon>
        <taxon>Ricciaceae</taxon>
        <taxon>Riccia</taxon>
    </lineage>
</organism>
<evidence type="ECO:0000313" key="9">
    <source>
        <dbReference type="Proteomes" id="UP001633002"/>
    </source>
</evidence>
<evidence type="ECO:0000256" key="3">
    <source>
        <dbReference type="ARBA" id="ARBA00023002"/>
    </source>
</evidence>
<keyword evidence="7" id="KW-1133">Transmembrane helix</keyword>
<dbReference type="GO" id="GO:0006629">
    <property type="term" value="P:lipid metabolic process"/>
    <property type="evidence" value="ECO:0007669"/>
    <property type="project" value="UniProtKB-ARBA"/>
</dbReference>
<comment type="cofactor">
    <cofactor evidence="5">
        <name>heme</name>
        <dbReference type="ChEBI" id="CHEBI:30413"/>
    </cofactor>
</comment>
<sequence>MEPLTNREVPAPLSFGGNSLDRLDWRSAAVLSREVVVAAFAVLLVAYFTSVYKKNQRPGQLRTWPLVGSIPTLAANWTNLYEFLTRFLEKDEVIWIDFAGVEALHIADPTLTEFVLKTNFPNYPKGSPLKERMRELLGHGIFAADGQQWKSTRKVASLQFSSAILRDFSAAVFKERSLELARIISQFAQSKRPIDMQDMFMRFTLDATCKVGFGVEIGCLSPSLPDVPFSRNFDLANKLSFDRYIDPFWKAKKFLNVGSERLLKNCVDAMDDFCYAVIRKRRLQLESGVRDSTESKPDLLSRFMTMIESPEDIYSDKALRDHVVNFIIAGRDTSAVTLSWFIYMICLHPEVAEKIYEEVTELERSEGSADDTGGQDDQFARFAGVLTFYSIGKLHYLHAALTETLRLFPAVPLNARVAEKDDWLPNGLKVKKGTMVAYNAYAMGRLERNWGPDAKEYKPERWLNDGEFQPTSAFKLISFHAGNRICLGKESAYLQMKMAAALLIKFFKFELVPNQEIRPRVMLVLAMAEGVQVIATPR</sequence>
<keyword evidence="7" id="KW-0812">Transmembrane</keyword>
<dbReference type="PRINTS" id="PR00463">
    <property type="entry name" value="EP450I"/>
</dbReference>
<reference evidence="8 9" key="1">
    <citation type="submission" date="2024-09" db="EMBL/GenBank/DDBJ databases">
        <title>Chromosome-scale assembly of Riccia sorocarpa.</title>
        <authorList>
            <person name="Paukszto L."/>
        </authorList>
    </citation>
    <scope>NUCLEOTIDE SEQUENCE [LARGE SCALE GENOMIC DNA]</scope>
    <source>
        <strain evidence="8">LP-2024</strain>
        <tissue evidence="8">Aerial parts of the thallus</tissue>
    </source>
</reference>
<keyword evidence="9" id="KW-1185">Reference proteome</keyword>
<comment type="caution">
    <text evidence="8">The sequence shown here is derived from an EMBL/GenBank/DDBJ whole genome shotgun (WGS) entry which is preliminary data.</text>
</comment>
<comment type="similarity">
    <text evidence="1 6">Belongs to the cytochrome P450 family.</text>
</comment>
<evidence type="ECO:0000313" key="8">
    <source>
        <dbReference type="EMBL" id="KAL3691858.1"/>
    </source>
</evidence>
<dbReference type="InterPro" id="IPR036396">
    <property type="entry name" value="Cyt_P450_sf"/>
</dbReference>
<keyword evidence="3 6" id="KW-0560">Oxidoreductase</keyword>
<dbReference type="PROSITE" id="PS00086">
    <property type="entry name" value="CYTOCHROME_P450"/>
    <property type="match status" value="1"/>
</dbReference>
<proteinExistence type="inferred from homology"/>
<keyword evidence="2 5" id="KW-0479">Metal-binding</keyword>
<dbReference type="Gene3D" id="1.10.630.10">
    <property type="entry name" value="Cytochrome P450"/>
    <property type="match status" value="1"/>
</dbReference>
<accession>A0ABD3HKD5</accession>
<evidence type="ECO:0000256" key="5">
    <source>
        <dbReference type="PIRSR" id="PIRSR602401-1"/>
    </source>
</evidence>
<evidence type="ECO:0000256" key="2">
    <source>
        <dbReference type="ARBA" id="ARBA00022723"/>
    </source>
</evidence>
<evidence type="ECO:0000256" key="1">
    <source>
        <dbReference type="ARBA" id="ARBA00010617"/>
    </source>
</evidence>
<keyword evidence="5 6" id="KW-0349">Heme</keyword>
<protein>
    <recommendedName>
        <fullName evidence="10">Cytochrome P450</fullName>
    </recommendedName>
</protein>
<dbReference type="SUPFAM" id="SSF48264">
    <property type="entry name" value="Cytochrome P450"/>
    <property type="match status" value="1"/>
</dbReference>
<feature type="binding site" description="axial binding residue" evidence="5">
    <location>
        <position position="486"/>
    </location>
    <ligand>
        <name>heme</name>
        <dbReference type="ChEBI" id="CHEBI:30413"/>
    </ligand>
    <ligandPart>
        <name>Fe</name>
        <dbReference type="ChEBI" id="CHEBI:18248"/>
    </ligandPart>
</feature>
<dbReference type="Pfam" id="PF00067">
    <property type="entry name" value="p450"/>
    <property type="match status" value="1"/>
</dbReference>
<dbReference type="InterPro" id="IPR017972">
    <property type="entry name" value="Cyt_P450_CS"/>
</dbReference>